<keyword evidence="3" id="KW-0645">Protease</keyword>
<dbReference type="Proteomes" id="UP001163046">
    <property type="component" value="Unassembled WGS sequence"/>
</dbReference>
<dbReference type="GO" id="GO:0005615">
    <property type="term" value="C:extracellular space"/>
    <property type="evidence" value="ECO:0007669"/>
    <property type="project" value="TreeGrafter"/>
</dbReference>
<proteinExistence type="inferred from homology"/>
<dbReference type="InterPro" id="IPR050344">
    <property type="entry name" value="Peptidase_M1_aminopeptidases"/>
</dbReference>
<protein>
    <submittedName>
        <fullName evidence="12">Endoplasmic reticulum aminopeptidase 1</fullName>
    </submittedName>
</protein>
<dbReference type="GO" id="GO:0070006">
    <property type="term" value="F:metalloaminopeptidase activity"/>
    <property type="evidence" value="ECO:0007669"/>
    <property type="project" value="TreeGrafter"/>
</dbReference>
<feature type="active site" description="Proton acceptor" evidence="8">
    <location>
        <position position="93"/>
    </location>
</feature>
<dbReference type="Gene3D" id="1.10.390.10">
    <property type="entry name" value="Neutral Protease Domain 2"/>
    <property type="match status" value="1"/>
</dbReference>
<dbReference type="Gene3D" id="2.60.40.1910">
    <property type="match status" value="1"/>
</dbReference>
<reference evidence="12" key="1">
    <citation type="submission" date="2023-01" db="EMBL/GenBank/DDBJ databases">
        <title>Genome assembly of the deep-sea coral Lophelia pertusa.</title>
        <authorList>
            <person name="Herrera S."/>
            <person name="Cordes E."/>
        </authorList>
    </citation>
    <scope>NUCLEOTIDE SEQUENCE</scope>
    <source>
        <strain evidence="12">USNM1676648</strain>
        <tissue evidence="12">Polyp</tissue>
    </source>
</reference>
<evidence type="ECO:0000313" key="12">
    <source>
        <dbReference type="EMBL" id="KAJ7374183.1"/>
    </source>
</evidence>
<evidence type="ECO:0000256" key="4">
    <source>
        <dbReference type="ARBA" id="ARBA00022723"/>
    </source>
</evidence>
<dbReference type="AlphaFoldDB" id="A0A9W9Z5I7"/>
<evidence type="ECO:0000256" key="3">
    <source>
        <dbReference type="ARBA" id="ARBA00022670"/>
    </source>
</evidence>
<dbReference type="GO" id="GO:0006508">
    <property type="term" value="P:proteolysis"/>
    <property type="evidence" value="ECO:0007669"/>
    <property type="project" value="UniProtKB-KW"/>
</dbReference>
<evidence type="ECO:0000256" key="9">
    <source>
        <dbReference type="PIRSR" id="PIRSR634016-3"/>
    </source>
</evidence>
<dbReference type="GO" id="GO:0016020">
    <property type="term" value="C:membrane"/>
    <property type="evidence" value="ECO:0007669"/>
    <property type="project" value="TreeGrafter"/>
</dbReference>
<evidence type="ECO:0000256" key="5">
    <source>
        <dbReference type="ARBA" id="ARBA00022801"/>
    </source>
</evidence>
<evidence type="ECO:0000256" key="10">
    <source>
        <dbReference type="PIRSR" id="PIRSR634016-4"/>
    </source>
</evidence>
<keyword evidence="13" id="KW-1185">Reference proteome</keyword>
<dbReference type="SUPFAM" id="SSF55486">
    <property type="entry name" value="Metalloproteases ('zincins'), catalytic domain"/>
    <property type="match status" value="1"/>
</dbReference>
<dbReference type="PANTHER" id="PTHR11533:SF299">
    <property type="entry name" value="AMINOPEPTIDASE"/>
    <property type="match status" value="1"/>
</dbReference>
<dbReference type="PANTHER" id="PTHR11533">
    <property type="entry name" value="PROTEASE M1 ZINC METALLOPROTEASE"/>
    <property type="match status" value="1"/>
</dbReference>
<evidence type="ECO:0000256" key="1">
    <source>
        <dbReference type="ARBA" id="ARBA00010136"/>
    </source>
</evidence>
<gene>
    <name evidence="12" type="primary">ERAP1_3</name>
    <name evidence="12" type="ORF">OS493_009527</name>
</gene>
<dbReference type="GO" id="GO:0005737">
    <property type="term" value="C:cytoplasm"/>
    <property type="evidence" value="ECO:0007669"/>
    <property type="project" value="TreeGrafter"/>
</dbReference>
<evidence type="ECO:0000256" key="2">
    <source>
        <dbReference type="ARBA" id="ARBA00022438"/>
    </source>
</evidence>
<evidence type="ECO:0000256" key="6">
    <source>
        <dbReference type="ARBA" id="ARBA00022833"/>
    </source>
</evidence>
<dbReference type="GO" id="GO:0043171">
    <property type="term" value="P:peptide catabolic process"/>
    <property type="evidence" value="ECO:0007669"/>
    <property type="project" value="TreeGrafter"/>
</dbReference>
<feature type="site" description="Transition state stabilizer" evidence="10">
    <location>
        <position position="178"/>
    </location>
</feature>
<dbReference type="InterPro" id="IPR014782">
    <property type="entry name" value="Peptidase_M1_dom"/>
</dbReference>
<feature type="domain" description="Peptidase M1 membrane alanine aminopeptidase" evidence="11">
    <location>
        <begin position="21"/>
        <end position="200"/>
    </location>
</feature>
<dbReference type="GO" id="GO:0042277">
    <property type="term" value="F:peptide binding"/>
    <property type="evidence" value="ECO:0007669"/>
    <property type="project" value="TreeGrafter"/>
</dbReference>
<name>A0A9W9Z5I7_9CNID</name>
<evidence type="ECO:0000256" key="8">
    <source>
        <dbReference type="PIRSR" id="PIRSR634016-1"/>
    </source>
</evidence>
<dbReference type="EMBL" id="MU826829">
    <property type="protein sequence ID" value="KAJ7374183.1"/>
    <property type="molecule type" value="Genomic_DNA"/>
</dbReference>
<comment type="similarity">
    <text evidence="1">Belongs to the peptidase M1 family.</text>
</comment>
<dbReference type="InterPro" id="IPR027268">
    <property type="entry name" value="Peptidase_M4/M1_CTD_sf"/>
</dbReference>
<dbReference type="PRINTS" id="PR00756">
    <property type="entry name" value="ALADIPTASE"/>
</dbReference>
<dbReference type="Pfam" id="PF01433">
    <property type="entry name" value="Peptidase_M1"/>
    <property type="match status" value="1"/>
</dbReference>
<dbReference type="OrthoDB" id="10031169at2759"/>
<dbReference type="FunFam" id="2.60.40.1910:FF:000006">
    <property type="entry name" value="Aminopeptidase"/>
    <property type="match status" value="1"/>
</dbReference>
<comment type="caution">
    <text evidence="12">The sequence shown here is derived from an EMBL/GenBank/DDBJ whole genome shotgun (WGS) entry which is preliminary data.</text>
</comment>
<keyword evidence="5" id="KW-0378">Hydrolase</keyword>
<sequence length="313" mass="36070">MSFIYQIRVWSKPDAIDSVDFALDVAKRTLEYYEDFFKVSYPLPKLDLIAIPDMGGRDENWGLVTFRESAVLFDPTTGSVADKKLVTMIVDHELAHQWFGNLVTMEWWNDLWLNEGFAVYMEYLATDNYNAKWKREDQFMLDTLREALDVDSSIHTHPVSVKVRNPAEINEIVDKITYHKASGNLVEVATIMDSWVTQKGFPVISISSEKVQKKDGRLSAYTASQKRFFRDFTSMHLKDEEHTKEPGWYVPLTYITEGSLGSFRTVWMNKTSVTLQLPGSLSGWFKANVGQTGFYRVNYDEENWKTTESAITS</sequence>
<dbReference type="GO" id="GO:0008270">
    <property type="term" value="F:zinc ion binding"/>
    <property type="evidence" value="ECO:0007669"/>
    <property type="project" value="InterPro"/>
</dbReference>
<keyword evidence="2 12" id="KW-0031">Aminopeptidase</keyword>
<feature type="binding site" evidence="9">
    <location>
        <position position="115"/>
    </location>
    <ligand>
        <name>Zn(2+)</name>
        <dbReference type="ChEBI" id="CHEBI:29105"/>
        <note>catalytic</note>
    </ligand>
</feature>
<evidence type="ECO:0000313" key="13">
    <source>
        <dbReference type="Proteomes" id="UP001163046"/>
    </source>
</evidence>
<accession>A0A9W9Z5I7</accession>
<evidence type="ECO:0000259" key="11">
    <source>
        <dbReference type="Pfam" id="PF01433"/>
    </source>
</evidence>
<organism evidence="12 13">
    <name type="scientific">Desmophyllum pertusum</name>
    <dbReference type="NCBI Taxonomy" id="174260"/>
    <lineage>
        <taxon>Eukaryota</taxon>
        <taxon>Metazoa</taxon>
        <taxon>Cnidaria</taxon>
        <taxon>Anthozoa</taxon>
        <taxon>Hexacorallia</taxon>
        <taxon>Scleractinia</taxon>
        <taxon>Caryophylliina</taxon>
        <taxon>Caryophylliidae</taxon>
        <taxon>Desmophyllum</taxon>
    </lineage>
</organism>
<keyword evidence="6 9" id="KW-0862">Zinc</keyword>
<keyword evidence="7" id="KW-0482">Metalloprotease</keyword>
<keyword evidence="4 9" id="KW-0479">Metal-binding</keyword>
<dbReference type="InterPro" id="IPR034016">
    <property type="entry name" value="M1_APN-typ"/>
</dbReference>
<evidence type="ECO:0000256" key="7">
    <source>
        <dbReference type="ARBA" id="ARBA00023049"/>
    </source>
</evidence>
<dbReference type="InterPro" id="IPR001930">
    <property type="entry name" value="Peptidase_M1"/>
</dbReference>
<comment type="cofactor">
    <cofactor evidence="9">
        <name>Zn(2+)</name>
        <dbReference type="ChEBI" id="CHEBI:29105"/>
    </cofactor>
    <text evidence="9">Binds 1 zinc ion per subunit.</text>
</comment>
<dbReference type="CDD" id="cd09601">
    <property type="entry name" value="M1_APN-Q_like"/>
    <property type="match status" value="1"/>
</dbReference>
<feature type="binding site" evidence="9">
    <location>
        <position position="92"/>
    </location>
    <ligand>
        <name>Zn(2+)</name>
        <dbReference type="ChEBI" id="CHEBI:29105"/>
        <note>catalytic</note>
    </ligand>
</feature>
<dbReference type="FunFam" id="1.10.390.10:FF:000006">
    <property type="entry name" value="Puromycin-sensitive aminopeptidase"/>
    <property type="match status" value="1"/>
</dbReference>
<feature type="binding site" evidence="9">
    <location>
        <position position="96"/>
    </location>
    <ligand>
        <name>Zn(2+)</name>
        <dbReference type="ChEBI" id="CHEBI:29105"/>
        <note>catalytic</note>
    </ligand>
</feature>